<dbReference type="GO" id="GO:0005737">
    <property type="term" value="C:cytoplasm"/>
    <property type="evidence" value="ECO:0007669"/>
    <property type="project" value="UniProtKB-ARBA"/>
</dbReference>
<dbReference type="AlphaFoldDB" id="A0ABD3IP62"/>
<dbReference type="CDD" id="cd00590">
    <property type="entry name" value="RRM_SF"/>
    <property type="match status" value="1"/>
</dbReference>
<dbReference type="Gene3D" id="3.10.450.50">
    <property type="match status" value="1"/>
</dbReference>
<evidence type="ECO:0000256" key="3">
    <source>
        <dbReference type="SAM" id="MobiDB-lite"/>
    </source>
</evidence>
<dbReference type="PROSITE" id="PS50177">
    <property type="entry name" value="NTF2_DOMAIN"/>
    <property type="match status" value="1"/>
</dbReference>
<keyword evidence="1 2" id="KW-0694">RNA-binding</keyword>
<dbReference type="InterPro" id="IPR002075">
    <property type="entry name" value="NTF2_dom"/>
</dbReference>
<dbReference type="InterPro" id="IPR039539">
    <property type="entry name" value="Ras_GTPase_bind_prot"/>
</dbReference>
<evidence type="ECO:0008006" key="8">
    <source>
        <dbReference type="Google" id="ProtNLM"/>
    </source>
</evidence>
<dbReference type="InterPro" id="IPR000504">
    <property type="entry name" value="RRM_dom"/>
</dbReference>
<gene>
    <name evidence="6" type="ORF">ACJRO7_007234</name>
</gene>
<dbReference type="SMART" id="SM00360">
    <property type="entry name" value="RRM"/>
    <property type="match status" value="1"/>
</dbReference>
<sequence length="448" mass="49289">MATSYPAPVTAMQVGSYFVGQYYQVLKERPELAHQFYTETSSMVRVDGESSESGSTMLQIHSLLMSLNLATIEVKTINSLESWNGGIVVMVSGLVKTKDSIVRRKFVQTFFLAPQDKGFFVLNDIFQFFEDATVPQHSAPMVSESRIDVQLNASSPVMDPPVHNYVLEEEPREYVNSVNIEDNLDDEYNLQEQQHYDEAEAEAVLENAYAEDNSISIHTLDAVPVTPDVLDEPAEEPQRKTYASILRAAKAQSAAAAAATAQPSYGRTLPNMSDWEYNPQPAAPAQLPKPTPYVEPVSVVEAADEGYGEDEGLSKSVYVRNLPPTVTNADIEEVFRNFGTIRPDGVAIKIRKEIGVCYAFVEFEDLFGVQNALKASPVMVAGKPVYVEERRANTTGGVRGGRRGRGRGGYQSEGLRGRLGGQSLGRGSNLDNDYSRPRGNGSYFRGSQ</sequence>
<keyword evidence="7" id="KW-1185">Reference proteome</keyword>
<dbReference type="InterPro" id="IPR018222">
    <property type="entry name" value="Nuclear_transport_factor_2_euk"/>
</dbReference>
<accession>A0ABD3IP62</accession>
<organism evidence="6 7">
    <name type="scientific">Eucalyptus globulus</name>
    <name type="common">Tasmanian blue gum</name>
    <dbReference type="NCBI Taxonomy" id="34317"/>
    <lineage>
        <taxon>Eukaryota</taxon>
        <taxon>Viridiplantae</taxon>
        <taxon>Streptophyta</taxon>
        <taxon>Embryophyta</taxon>
        <taxon>Tracheophyta</taxon>
        <taxon>Spermatophyta</taxon>
        <taxon>Magnoliopsida</taxon>
        <taxon>eudicotyledons</taxon>
        <taxon>Gunneridae</taxon>
        <taxon>Pentapetalae</taxon>
        <taxon>rosids</taxon>
        <taxon>malvids</taxon>
        <taxon>Myrtales</taxon>
        <taxon>Myrtaceae</taxon>
        <taxon>Myrtoideae</taxon>
        <taxon>Eucalypteae</taxon>
        <taxon>Eucalyptus</taxon>
    </lineage>
</organism>
<dbReference type="EMBL" id="JBJKBG010000011">
    <property type="protein sequence ID" value="KAL3715466.1"/>
    <property type="molecule type" value="Genomic_DNA"/>
</dbReference>
<dbReference type="InterPro" id="IPR012677">
    <property type="entry name" value="Nucleotide-bd_a/b_plait_sf"/>
</dbReference>
<dbReference type="FunFam" id="3.10.450.50:FF:000003">
    <property type="entry name" value="Nuclear transport factor 2 family protein"/>
    <property type="match status" value="1"/>
</dbReference>
<feature type="domain" description="RRM" evidence="4">
    <location>
        <begin position="315"/>
        <end position="392"/>
    </location>
</feature>
<evidence type="ECO:0000256" key="1">
    <source>
        <dbReference type="ARBA" id="ARBA00022884"/>
    </source>
</evidence>
<dbReference type="GO" id="GO:0003723">
    <property type="term" value="F:RNA binding"/>
    <property type="evidence" value="ECO:0007669"/>
    <property type="project" value="UniProtKB-UniRule"/>
</dbReference>
<evidence type="ECO:0000259" key="5">
    <source>
        <dbReference type="PROSITE" id="PS50177"/>
    </source>
</evidence>
<dbReference type="Pfam" id="PF00076">
    <property type="entry name" value="RRM_1"/>
    <property type="match status" value="1"/>
</dbReference>
<evidence type="ECO:0000256" key="2">
    <source>
        <dbReference type="PROSITE-ProRule" id="PRU00176"/>
    </source>
</evidence>
<dbReference type="PROSITE" id="PS50102">
    <property type="entry name" value="RRM"/>
    <property type="match status" value="1"/>
</dbReference>
<dbReference type="CDD" id="cd00780">
    <property type="entry name" value="NTF2"/>
    <property type="match status" value="1"/>
</dbReference>
<protein>
    <recommendedName>
        <fullName evidence="8">G3BP-like protein</fullName>
    </recommendedName>
</protein>
<dbReference type="InterPro" id="IPR035979">
    <property type="entry name" value="RBD_domain_sf"/>
</dbReference>
<evidence type="ECO:0000313" key="6">
    <source>
        <dbReference type="EMBL" id="KAL3715466.1"/>
    </source>
</evidence>
<dbReference type="Proteomes" id="UP001634007">
    <property type="component" value="Unassembled WGS sequence"/>
</dbReference>
<reference evidence="6 7" key="1">
    <citation type="submission" date="2024-11" db="EMBL/GenBank/DDBJ databases">
        <title>Chromosome-level genome assembly of Eucalyptus globulus Labill. provides insights into its genome evolution.</title>
        <authorList>
            <person name="Li X."/>
        </authorList>
    </citation>
    <scope>NUCLEOTIDE SEQUENCE [LARGE SCALE GENOMIC DNA]</scope>
    <source>
        <strain evidence="6">CL2024</strain>
        <tissue evidence="6">Fresh tender leaves</tissue>
    </source>
</reference>
<comment type="caution">
    <text evidence="6">The sequence shown here is derived from an EMBL/GenBank/DDBJ whole genome shotgun (WGS) entry which is preliminary data.</text>
</comment>
<dbReference type="Gene3D" id="3.30.70.330">
    <property type="match status" value="1"/>
</dbReference>
<proteinExistence type="predicted"/>
<feature type="region of interest" description="Disordered" evidence="3">
    <location>
        <begin position="391"/>
        <end position="448"/>
    </location>
</feature>
<dbReference type="PANTHER" id="PTHR10693">
    <property type="entry name" value="RAS GTPASE-ACTIVATING PROTEIN-BINDING PROTEIN"/>
    <property type="match status" value="1"/>
</dbReference>
<dbReference type="InterPro" id="IPR032710">
    <property type="entry name" value="NTF2-like_dom_sf"/>
</dbReference>
<dbReference type="SUPFAM" id="SSF54928">
    <property type="entry name" value="RNA-binding domain, RBD"/>
    <property type="match status" value="1"/>
</dbReference>
<dbReference type="SUPFAM" id="SSF54427">
    <property type="entry name" value="NTF2-like"/>
    <property type="match status" value="1"/>
</dbReference>
<feature type="domain" description="NTF2" evidence="5">
    <location>
        <begin position="14"/>
        <end position="128"/>
    </location>
</feature>
<dbReference type="Pfam" id="PF02136">
    <property type="entry name" value="NTF2"/>
    <property type="match status" value="1"/>
</dbReference>
<evidence type="ECO:0000259" key="4">
    <source>
        <dbReference type="PROSITE" id="PS50102"/>
    </source>
</evidence>
<name>A0ABD3IP62_EUCGL</name>
<feature type="compositionally biased region" description="Gly residues" evidence="3">
    <location>
        <begin position="407"/>
        <end position="424"/>
    </location>
</feature>
<dbReference type="PANTHER" id="PTHR10693:SF29">
    <property type="entry name" value="GB|AAD20086.1"/>
    <property type="match status" value="1"/>
</dbReference>
<evidence type="ECO:0000313" key="7">
    <source>
        <dbReference type="Proteomes" id="UP001634007"/>
    </source>
</evidence>